<feature type="compositionally biased region" description="Polar residues" evidence="1">
    <location>
        <begin position="158"/>
        <end position="180"/>
    </location>
</feature>
<evidence type="ECO:0000313" key="3">
    <source>
        <dbReference type="Proteomes" id="UP000683360"/>
    </source>
</evidence>
<comment type="caution">
    <text evidence="2">The sequence shown here is derived from an EMBL/GenBank/DDBJ whole genome shotgun (WGS) entry which is preliminary data.</text>
</comment>
<evidence type="ECO:0000313" key="2">
    <source>
        <dbReference type="EMBL" id="CAG2249441.1"/>
    </source>
</evidence>
<name>A0A8S3UZN1_MYTED</name>
<dbReference type="AlphaFoldDB" id="A0A8S3UZN1"/>
<reference evidence="2" key="1">
    <citation type="submission" date="2021-03" db="EMBL/GenBank/DDBJ databases">
        <authorList>
            <person name="Bekaert M."/>
        </authorList>
    </citation>
    <scope>NUCLEOTIDE SEQUENCE</scope>
</reference>
<dbReference type="EMBL" id="CAJPWZ010002970">
    <property type="protein sequence ID" value="CAG2249441.1"/>
    <property type="molecule type" value="Genomic_DNA"/>
</dbReference>
<evidence type="ECO:0000256" key="1">
    <source>
        <dbReference type="SAM" id="MobiDB-lite"/>
    </source>
</evidence>
<dbReference type="Proteomes" id="UP000683360">
    <property type="component" value="Unassembled WGS sequence"/>
</dbReference>
<feature type="region of interest" description="Disordered" evidence="1">
    <location>
        <begin position="126"/>
        <end position="180"/>
    </location>
</feature>
<protein>
    <submittedName>
        <fullName evidence="2">Uncharacterized protein</fullName>
    </submittedName>
</protein>
<keyword evidence="3" id="KW-1185">Reference proteome</keyword>
<gene>
    <name evidence="2" type="ORF">MEDL_61221</name>
</gene>
<sequence length="393" mass="45188">MQCVWPNLCDVTRLYIRWTNLRGESRTGIDFKRLEKWWAVLEGAVLGLASRVPPVYYEKSIKENIDLLKNFDLTENNIRDIIVQITADNEKFQDRLLHQQNNNFNRLLHEQQEQSDALREVLTHRLQQHEDHQDSQLFSTRPSSDHETTRSSVTTTTPPNHQAIQSSSAATMSSDNQAAQSALGAITPLDHEATQSSSKATSAPLRSIDQVNLSSQTETTSLESHTTQTTHMETDNMNLEGDRSSLEDSHIQCVEWRLANPPNTWKVEEIKTTLTQMSALLNQWFKRIFKISDKIISRKIVEVCNIDSGKPEKIQVDFTVKNRTPEEFLKTDSTWIKQEDICASPEKQDGVQCPNCHKCFCCKQCDEKQEKIKHLEKYNNEIDIDLKVSKNYL</sequence>
<proteinExistence type="predicted"/>
<organism evidence="2 3">
    <name type="scientific">Mytilus edulis</name>
    <name type="common">Blue mussel</name>
    <dbReference type="NCBI Taxonomy" id="6550"/>
    <lineage>
        <taxon>Eukaryota</taxon>
        <taxon>Metazoa</taxon>
        <taxon>Spiralia</taxon>
        <taxon>Lophotrochozoa</taxon>
        <taxon>Mollusca</taxon>
        <taxon>Bivalvia</taxon>
        <taxon>Autobranchia</taxon>
        <taxon>Pteriomorphia</taxon>
        <taxon>Mytilida</taxon>
        <taxon>Mytiloidea</taxon>
        <taxon>Mytilidae</taxon>
        <taxon>Mytilinae</taxon>
        <taxon>Mytilus</taxon>
    </lineage>
</organism>
<accession>A0A8S3UZN1</accession>